<name>A0AAV4Y957_CAEEX</name>
<dbReference type="Proteomes" id="UP001054945">
    <property type="component" value="Unassembled WGS sequence"/>
</dbReference>
<organism evidence="1 2">
    <name type="scientific">Caerostris extrusa</name>
    <name type="common">Bark spider</name>
    <name type="synonym">Caerostris bankana</name>
    <dbReference type="NCBI Taxonomy" id="172846"/>
    <lineage>
        <taxon>Eukaryota</taxon>
        <taxon>Metazoa</taxon>
        <taxon>Ecdysozoa</taxon>
        <taxon>Arthropoda</taxon>
        <taxon>Chelicerata</taxon>
        <taxon>Arachnida</taxon>
        <taxon>Araneae</taxon>
        <taxon>Araneomorphae</taxon>
        <taxon>Entelegynae</taxon>
        <taxon>Araneoidea</taxon>
        <taxon>Araneidae</taxon>
        <taxon>Caerostris</taxon>
    </lineage>
</organism>
<evidence type="ECO:0000313" key="1">
    <source>
        <dbReference type="EMBL" id="GIZ02707.1"/>
    </source>
</evidence>
<evidence type="ECO:0000313" key="2">
    <source>
        <dbReference type="Proteomes" id="UP001054945"/>
    </source>
</evidence>
<proteinExistence type="predicted"/>
<sequence length="112" mass="12902">MLLSKDSNLGLWCKEEDSRKCNIRRFLSSSNDSDTYYSAGIHSDNKYRRMSSFKLSVLALFSDEHPLPAGRQSLFSCISPFRNFPTRLNCRFYKANTNSYFIFEKRTCASGG</sequence>
<reference evidence="1 2" key="1">
    <citation type="submission" date="2021-06" db="EMBL/GenBank/DDBJ databases">
        <title>Caerostris extrusa draft genome.</title>
        <authorList>
            <person name="Kono N."/>
            <person name="Arakawa K."/>
        </authorList>
    </citation>
    <scope>NUCLEOTIDE SEQUENCE [LARGE SCALE GENOMIC DNA]</scope>
</reference>
<dbReference type="AlphaFoldDB" id="A0AAV4Y957"/>
<gene>
    <name evidence="1" type="ORF">CEXT_778831</name>
</gene>
<keyword evidence="2" id="KW-1185">Reference proteome</keyword>
<dbReference type="EMBL" id="BPLR01018845">
    <property type="protein sequence ID" value="GIZ02707.1"/>
    <property type="molecule type" value="Genomic_DNA"/>
</dbReference>
<protein>
    <submittedName>
        <fullName evidence="1">Uncharacterized protein</fullName>
    </submittedName>
</protein>
<comment type="caution">
    <text evidence="1">The sequence shown here is derived from an EMBL/GenBank/DDBJ whole genome shotgun (WGS) entry which is preliminary data.</text>
</comment>
<accession>A0AAV4Y957</accession>